<dbReference type="CDD" id="cd02440">
    <property type="entry name" value="AdoMet_MTases"/>
    <property type="match status" value="1"/>
</dbReference>
<protein>
    <recommendedName>
        <fullName evidence="3">SAM-dependent methyltransferase</fullName>
    </recommendedName>
</protein>
<proteinExistence type="predicted"/>
<dbReference type="Proteomes" id="UP000460272">
    <property type="component" value="Unassembled WGS sequence"/>
</dbReference>
<keyword evidence="2" id="KW-1185">Reference proteome</keyword>
<accession>A0A6P2BW54</accession>
<dbReference type="Pfam" id="PF04672">
    <property type="entry name" value="Methyltransf_19"/>
    <property type="match status" value="1"/>
</dbReference>
<organism evidence="1 2">
    <name type="scientific">Trebonia kvetii</name>
    <dbReference type="NCBI Taxonomy" id="2480626"/>
    <lineage>
        <taxon>Bacteria</taxon>
        <taxon>Bacillati</taxon>
        <taxon>Actinomycetota</taxon>
        <taxon>Actinomycetes</taxon>
        <taxon>Streptosporangiales</taxon>
        <taxon>Treboniaceae</taxon>
        <taxon>Trebonia</taxon>
    </lineage>
</organism>
<dbReference type="Gene3D" id="3.40.50.150">
    <property type="entry name" value="Vaccinia Virus protein VP39"/>
    <property type="match status" value="1"/>
</dbReference>
<dbReference type="SUPFAM" id="SSF53335">
    <property type="entry name" value="S-adenosyl-L-methionine-dependent methyltransferases"/>
    <property type="match status" value="1"/>
</dbReference>
<dbReference type="InterPro" id="IPR006764">
    <property type="entry name" value="SAM_dep_MeTrfase_SAV2177_type"/>
</dbReference>
<evidence type="ECO:0008006" key="3">
    <source>
        <dbReference type="Google" id="ProtNLM"/>
    </source>
</evidence>
<comment type="caution">
    <text evidence="1">The sequence shown here is derived from an EMBL/GenBank/DDBJ whole genome shotgun (WGS) entry which is preliminary data.</text>
</comment>
<dbReference type="PIRSF" id="PIRSF017393">
    <property type="entry name" value="MTase_SAV2177"/>
    <property type="match status" value="1"/>
</dbReference>
<evidence type="ECO:0000313" key="2">
    <source>
        <dbReference type="Proteomes" id="UP000460272"/>
    </source>
</evidence>
<evidence type="ECO:0000313" key="1">
    <source>
        <dbReference type="EMBL" id="TVZ01433.1"/>
    </source>
</evidence>
<name>A0A6P2BW54_9ACTN</name>
<dbReference type="OrthoDB" id="4134439at2"/>
<dbReference type="RefSeq" id="WP_145859381.1">
    <property type="nucleotide sequence ID" value="NZ_RPFW01000007.1"/>
</dbReference>
<dbReference type="AlphaFoldDB" id="A0A6P2BW54"/>
<reference evidence="1 2" key="1">
    <citation type="submission" date="2018-11" db="EMBL/GenBank/DDBJ databases">
        <title>Trebonia kvetii gen.nov., sp.nov., a novel acidophilic actinobacterium, and proposal of the new actinobacterial family Treboniaceae fam. nov.</title>
        <authorList>
            <person name="Rapoport D."/>
            <person name="Sagova-Mareckova M."/>
            <person name="Sedlacek I."/>
            <person name="Provaznik J."/>
            <person name="Kralova S."/>
            <person name="Pavlinic D."/>
            <person name="Benes V."/>
            <person name="Kopecky J."/>
        </authorList>
    </citation>
    <scope>NUCLEOTIDE SEQUENCE [LARGE SCALE GENOMIC DNA]</scope>
    <source>
        <strain evidence="1 2">15Tr583</strain>
    </source>
</reference>
<dbReference type="InterPro" id="IPR029063">
    <property type="entry name" value="SAM-dependent_MTases_sf"/>
</dbReference>
<gene>
    <name evidence="1" type="ORF">EAS64_32850</name>
</gene>
<sequence>MSALPPESSESEAGDPLGIRYPNTARIWNYHLRGKDNFEPDRKAAAAVNELFRKMGVPSPRDTAVETRHLLQRMVDYMLGQGARQFLDLGSGLPNMANTHQVAQRAAAGARVVYVDIDPMVSSHASALMGGSGVITLQADLREPEQVLGNPQVRQLLDFGQPVGIIFICVLHCLWDKEDPWGVVRQFRDAVVPGSYLALSQMTTETHEQAAQAVFQMTQDLHWNTPLISRSRAEITRFFDGFTLVEPGLVTPAQWRPDLDNPLRDRWGDDVGDDAPALKVVIPEPSQEVDRSTWNLCGIGIKNQP</sequence>
<dbReference type="EMBL" id="RPFW01000007">
    <property type="protein sequence ID" value="TVZ01433.1"/>
    <property type="molecule type" value="Genomic_DNA"/>
</dbReference>